<sequence length="62" mass="6752">MDNDQVIAVITSSAVESDGKKKLSCAKVFEIAEQFAISKQDIGQLCNENDIKINACQLGCFK</sequence>
<organism evidence="1">
    <name type="scientific">marine sediment metagenome</name>
    <dbReference type="NCBI Taxonomy" id="412755"/>
    <lineage>
        <taxon>unclassified sequences</taxon>
        <taxon>metagenomes</taxon>
        <taxon>ecological metagenomes</taxon>
    </lineage>
</organism>
<gene>
    <name evidence="1" type="ORF">LCGC14_2275760</name>
</gene>
<protein>
    <submittedName>
        <fullName evidence="1">Uncharacterized protein</fullName>
    </submittedName>
</protein>
<comment type="caution">
    <text evidence="1">The sequence shown here is derived from an EMBL/GenBank/DDBJ whole genome shotgun (WGS) entry which is preliminary data.</text>
</comment>
<dbReference type="EMBL" id="LAZR01031556">
    <property type="protein sequence ID" value="KKL53406.1"/>
    <property type="molecule type" value="Genomic_DNA"/>
</dbReference>
<name>A0A0F9DHU8_9ZZZZ</name>
<accession>A0A0F9DHU8</accession>
<reference evidence="1" key="1">
    <citation type="journal article" date="2015" name="Nature">
        <title>Complex archaea that bridge the gap between prokaryotes and eukaryotes.</title>
        <authorList>
            <person name="Spang A."/>
            <person name="Saw J.H."/>
            <person name="Jorgensen S.L."/>
            <person name="Zaremba-Niedzwiedzka K."/>
            <person name="Martijn J."/>
            <person name="Lind A.E."/>
            <person name="van Eijk R."/>
            <person name="Schleper C."/>
            <person name="Guy L."/>
            <person name="Ettema T.J."/>
        </authorList>
    </citation>
    <scope>NUCLEOTIDE SEQUENCE</scope>
</reference>
<proteinExistence type="predicted"/>
<dbReference type="AlphaFoldDB" id="A0A0F9DHU8"/>
<evidence type="ECO:0000313" key="1">
    <source>
        <dbReference type="EMBL" id="KKL53406.1"/>
    </source>
</evidence>